<gene>
    <name evidence="1" type="ORF">PLANPX_4016</name>
</gene>
<dbReference type="Gene3D" id="1.20.120.450">
    <property type="entry name" value="dinb family like domain"/>
    <property type="match status" value="1"/>
</dbReference>
<reference evidence="2" key="1">
    <citation type="submission" date="2019-10" db="EMBL/GenBank/DDBJ databases">
        <title>Lacipirellula parvula gen. nov., sp. nov., representing a lineage of planctomycetes widespread in freshwater anoxic habitats, and description of the family Lacipirellulaceae.</title>
        <authorList>
            <person name="Dedysh S.N."/>
            <person name="Kulichevskaya I.S."/>
            <person name="Beletsky A.V."/>
            <person name="Rakitin A.L."/>
            <person name="Mardanov A.V."/>
            <person name="Ivanova A.A."/>
            <person name="Saltykova V.X."/>
            <person name="Rijpstra W.I.C."/>
            <person name="Sinninghe Damste J.S."/>
            <person name="Ravin N.V."/>
        </authorList>
    </citation>
    <scope>NUCLEOTIDE SEQUENCE [LARGE SCALE GENOMIC DNA]</scope>
    <source>
        <strain evidence="2">PX69</strain>
    </source>
</reference>
<dbReference type="RefSeq" id="WP_232536161.1">
    <property type="nucleotide sequence ID" value="NZ_AP021861.1"/>
</dbReference>
<evidence type="ECO:0000313" key="1">
    <source>
        <dbReference type="EMBL" id="BBO34404.1"/>
    </source>
</evidence>
<dbReference type="EMBL" id="AP021861">
    <property type="protein sequence ID" value="BBO34404.1"/>
    <property type="molecule type" value="Genomic_DNA"/>
</dbReference>
<protein>
    <recommendedName>
        <fullName evidence="3">DinB-like domain-containing protein</fullName>
    </recommendedName>
</protein>
<dbReference type="InterPro" id="IPR034660">
    <property type="entry name" value="DinB/YfiT-like"/>
</dbReference>
<dbReference type="KEGG" id="lpav:PLANPX_4016"/>
<dbReference type="Proteomes" id="UP000326837">
    <property type="component" value="Chromosome"/>
</dbReference>
<organism evidence="1 2">
    <name type="scientific">Lacipirellula parvula</name>
    <dbReference type="NCBI Taxonomy" id="2650471"/>
    <lineage>
        <taxon>Bacteria</taxon>
        <taxon>Pseudomonadati</taxon>
        <taxon>Planctomycetota</taxon>
        <taxon>Planctomycetia</taxon>
        <taxon>Pirellulales</taxon>
        <taxon>Lacipirellulaceae</taxon>
        <taxon>Lacipirellula</taxon>
    </lineage>
</organism>
<proteinExistence type="predicted"/>
<sequence>MTTSIGNIIADSLQLGLSKTKGLLVGVTEEMFARLASPGGVVVKSNHASFVLGHLAIYPARIVEQLAGDAAALKLPESFVEVYSPTAKCLDDPEGTIYPPMQEVVDRFFAGYEAALGQFRQSDDELFLRPNPTGGRSTELFPTIGSMHAFYAGGHIMLHLGQLSAWRRMSGLGEA</sequence>
<evidence type="ECO:0000313" key="2">
    <source>
        <dbReference type="Proteomes" id="UP000326837"/>
    </source>
</evidence>
<evidence type="ECO:0008006" key="3">
    <source>
        <dbReference type="Google" id="ProtNLM"/>
    </source>
</evidence>
<keyword evidence="2" id="KW-1185">Reference proteome</keyword>
<accession>A0A5K7XC51</accession>
<name>A0A5K7XC51_9BACT</name>
<dbReference type="SUPFAM" id="SSF109854">
    <property type="entry name" value="DinB/YfiT-like putative metalloenzymes"/>
    <property type="match status" value="1"/>
</dbReference>
<dbReference type="AlphaFoldDB" id="A0A5K7XC51"/>